<organism evidence="3 4">
    <name type="scientific">Talaromyces stipitatus (strain ATCC 10500 / CBS 375.48 / QM 6759 / NRRL 1006)</name>
    <name type="common">Penicillium stipitatum</name>
    <dbReference type="NCBI Taxonomy" id="441959"/>
    <lineage>
        <taxon>Eukaryota</taxon>
        <taxon>Fungi</taxon>
        <taxon>Dikarya</taxon>
        <taxon>Ascomycota</taxon>
        <taxon>Pezizomycotina</taxon>
        <taxon>Eurotiomycetes</taxon>
        <taxon>Eurotiomycetidae</taxon>
        <taxon>Eurotiales</taxon>
        <taxon>Trichocomaceae</taxon>
        <taxon>Talaromyces</taxon>
        <taxon>Talaromyces sect. Talaromyces</taxon>
    </lineage>
</organism>
<dbReference type="HOGENOM" id="CLU_066707_0_0_1"/>
<dbReference type="AlphaFoldDB" id="B8MIU1"/>
<dbReference type="PANTHER" id="PTHR43355:SF2">
    <property type="entry name" value="FLAVIN REDUCTASE (NADPH)"/>
    <property type="match status" value="1"/>
</dbReference>
<proteinExistence type="inferred from homology"/>
<dbReference type="eggNOG" id="ENOG502S3UW">
    <property type="taxonomic scope" value="Eukaryota"/>
</dbReference>
<evidence type="ECO:0000313" key="3">
    <source>
        <dbReference type="EMBL" id="EED15603.1"/>
    </source>
</evidence>
<dbReference type="OrthoDB" id="63935at2759"/>
<dbReference type="RefSeq" id="XP_002485556.1">
    <property type="nucleotide sequence ID" value="XM_002485511.1"/>
</dbReference>
<gene>
    <name evidence="3" type="ORF">TSTA_050420</name>
</gene>
<comment type="similarity">
    <text evidence="1">Belongs to the avfA family.</text>
</comment>
<dbReference type="GO" id="GO:0004074">
    <property type="term" value="F:biliverdin reductase [NAD(P)H] activity"/>
    <property type="evidence" value="ECO:0007669"/>
    <property type="project" value="TreeGrafter"/>
</dbReference>
<name>B8MIU1_TALSN</name>
<dbReference type="STRING" id="441959.B8MIU1"/>
<dbReference type="Proteomes" id="UP000001745">
    <property type="component" value="Unassembled WGS sequence"/>
</dbReference>
<dbReference type="Pfam" id="PF13460">
    <property type="entry name" value="NAD_binding_10"/>
    <property type="match status" value="1"/>
</dbReference>
<dbReference type="InterPro" id="IPR051606">
    <property type="entry name" value="Polyketide_Oxido-like"/>
</dbReference>
<reference evidence="4" key="1">
    <citation type="journal article" date="2015" name="Genome Announc.">
        <title>Genome sequence of the AIDS-associated pathogen Penicillium marneffei (ATCC18224) and its near taxonomic relative Talaromyces stipitatus (ATCC10500).</title>
        <authorList>
            <person name="Nierman W.C."/>
            <person name="Fedorova-Abrams N.D."/>
            <person name="Andrianopoulos A."/>
        </authorList>
    </citation>
    <scope>NUCLEOTIDE SEQUENCE [LARGE SCALE GENOMIC DNA]</scope>
    <source>
        <strain evidence="4">ATCC 10500 / CBS 375.48 / QM 6759 / NRRL 1006</strain>
    </source>
</reference>
<dbReference type="InterPro" id="IPR036291">
    <property type="entry name" value="NAD(P)-bd_dom_sf"/>
</dbReference>
<protein>
    <recommendedName>
        <fullName evidence="2">NAD(P)-binding domain-containing protein</fullName>
    </recommendedName>
</protein>
<dbReference type="EMBL" id="EQ962657">
    <property type="protein sequence ID" value="EED15603.1"/>
    <property type="molecule type" value="Genomic_DNA"/>
</dbReference>
<keyword evidence="4" id="KW-1185">Reference proteome</keyword>
<evidence type="ECO:0000256" key="1">
    <source>
        <dbReference type="ARBA" id="ARBA00038376"/>
    </source>
</evidence>
<dbReference type="InParanoid" id="B8MIU1"/>
<dbReference type="VEuPathDB" id="FungiDB:TSTA_050420"/>
<dbReference type="SUPFAM" id="SSF51735">
    <property type="entry name" value="NAD(P)-binding Rossmann-fold domains"/>
    <property type="match status" value="1"/>
</dbReference>
<sequence length="256" mass="27880">MPYTVAFFGATGGCTNACLTHLLLSSDYKAIALVRTPQKLIDSLKRQPGITDAILAQKLSIVQGDATDVATVKRTLLFQGDGHANSTPKLVDAIISGIGAYPRQQTTTTLVSALREIYAEQQQQENKPVVTVISTTGLASPAGAKEDVPIGLRTLYHSLLAEPHKDKKRMEEILSDKENSALFRGVVIVRPTLLKGDGIVQSKDASSKTVRAGTEFEPVTGYTISRADVGRWIWKNMLLSEDRGEKWIGRRVSLAY</sequence>
<accession>B8MIU1</accession>
<dbReference type="PhylomeDB" id="B8MIU1"/>
<dbReference type="GO" id="GO:0042602">
    <property type="term" value="F:riboflavin reductase (NADPH) activity"/>
    <property type="evidence" value="ECO:0007669"/>
    <property type="project" value="TreeGrafter"/>
</dbReference>
<feature type="domain" description="NAD(P)-binding" evidence="2">
    <location>
        <begin position="9"/>
        <end position="235"/>
    </location>
</feature>
<dbReference type="Gene3D" id="3.40.50.720">
    <property type="entry name" value="NAD(P)-binding Rossmann-like Domain"/>
    <property type="match status" value="1"/>
</dbReference>
<dbReference type="InterPro" id="IPR016040">
    <property type="entry name" value="NAD(P)-bd_dom"/>
</dbReference>
<evidence type="ECO:0000313" key="4">
    <source>
        <dbReference type="Proteomes" id="UP000001745"/>
    </source>
</evidence>
<dbReference type="GeneID" id="8109084"/>
<evidence type="ECO:0000259" key="2">
    <source>
        <dbReference type="Pfam" id="PF13460"/>
    </source>
</evidence>
<dbReference type="OMA" id="HADKLQM"/>
<dbReference type="PANTHER" id="PTHR43355">
    <property type="entry name" value="FLAVIN REDUCTASE (NADPH)"/>
    <property type="match status" value="1"/>
</dbReference>